<evidence type="ECO:0000313" key="2">
    <source>
        <dbReference type="EMBL" id="RDW58797.1"/>
    </source>
</evidence>
<feature type="domain" description="DUF7779" evidence="1">
    <location>
        <begin position="648"/>
        <end position="726"/>
    </location>
</feature>
<dbReference type="Gene3D" id="1.25.40.10">
    <property type="entry name" value="Tetratricopeptide repeat domain"/>
    <property type="match status" value="2"/>
</dbReference>
<gene>
    <name evidence="2" type="ORF">BP6252_13273</name>
</gene>
<sequence>MGPPPVPTSRNDFKIAIICALTREVDAVEALFQLNWERNGDRSLPKRFTKALGDRNSYSFGYMSDHNVVLAWTPNMGPTAAASTASSLRSSFPSIRLVLLVGICGAVPEYKQEGITTQIFLGDIIVSNGLVPYASVKSYPGESVMRTTLPGPNTEIQAALSHMMHLSSRIMLLEEIPHHLDQLLSRHVELQKEYCFPGRECDKLFDTNYIHKHHDACDTCQSSDDNSVCDEARHRSCAELECDEERHLVLRPAEQRKSRDEPAIHYGRIGSGDTVMKSGHHRDEIASQHGIIAFEMEGLGIWENLPTLVVKGACDYSDSHKNKNWQNYAAATAASYAASFLKLWRAEDVAAMPTSPFIQVNEQCLPDDEQNKRHFIAPRRNQNYVSRSEVREEIQRLIDTQEGSHVRICICGLGGTGKTQIAMNFAHTRDSTTHVFWIHSATLEHFYADYFKLGSISNTLESTGTANEKCDAIREWLDSNKSGEWVLILDNLDTLSPIILSVLTEVLPRQRGMILITSVNSQVEGSLIDVGFVIHLGEMSLLQAKETFRKMSGLSEAESNSVTTVSLLKQLGNLPLAIAQAAAYIRGMKQKTAMKYLAEIQSSEERKIALLQRTFKDYHSTISRFSQAEIREMSVMTTWEMPFEHIKSSNASAIRLLQVMSLLDCQNIPNLLLTTTQALEVIGIENESQLHTAIEDLLKFALITVSGDDFSPSYQIHRLVSLWTRKTARCMDNIVKATLNMVYELFPETGDRSFPEWSHILPHANSVVSFANRPEFLDQCTALNYKISQFYLYAGDYSKSELLILKCYEQFLAREGCLEEVFWCMYHMGDLKLRQGLYLESQTWNYKAKRASQELFDSQHPVLMEIEVHLALSLFYLEDLEGAIQKYNHVLQQKKVEDETSLRVHGNMGSVFLRQGKGEEAIKQYHQAAQGWENLSGLENIETLVAKGALAAAYQTQNHFTMAIEIFEEVVPSLVAKLGEDHPRTLEISSHMAVCLKNQGLYEEASQLYEKVWAGQARKLGNTHRLTLNTLHNMGEAFLKWEKYDQALRCFDQVLKGRIIESQGGGGQLPQVYYATLDSIGDTYKAQKLYDKAVDYYQRAWEGAEKLSAENHPFFLDVLQRKSEVLVSQKKYEEAFNCLSTVFKGRVSIYEGGHMKLKETCNKIAEVTEKMVYS</sequence>
<dbReference type="SUPFAM" id="SSF52540">
    <property type="entry name" value="P-loop containing nucleoside triphosphate hydrolases"/>
    <property type="match status" value="1"/>
</dbReference>
<accession>A0A3D8QAT5</accession>
<dbReference type="InterPro" id="IPR019734">
    <property type="entry name" value="TPR_rpt"/>
</dbReference>
<dbReference type="InterPro" id="IPR011990">
    <property type="entry name" value="TPR-like_helical_dom_sf"/>
</dbReference>
<comment type="caution">
    <text evidence="2">The sequence shown here is derived from an EMBL/GenBank/DDBJ whole genome shotgun (WGS) entry which is preliminary data.</text>
</comment>
<dbReference type="GO" id="GO:0003824">
    <property type="term" value="F:catalytic activity"/>
    <property type="evidence" value="ECO:0007669"/>
    <property type="project" value="InterPro"/>
</dbReference>
<dbReference type="Pfam" id="PF25000">
    <property type="entry name" value="DUF7779"/>
    <property type="match status" value="1"/>
</dbReference>
<dbReference type="InterPro" id="IPR053137">
    <property type="entry name" value="NLR-like"/>
</dbReference>
<dbReference type="PANTHER" id="PTHR46082">
    <property type="entry name" value="ATP/GTP-BINDING PROTEIN-RELATED"/>
    <property type="match status" value="1"/>
</dbReference>
<dbReference type="GO" id="GO:0009116">
    <property type="term" value="P:nucleoside metabolic process"/>
    <property type="evidence" value="ECO:0007669"/>
    <property type="project" value="InterPro"/>
</dbReference>
<dbReference type="SMART" id="SM00028">
    <property type="entry name" value="TPR"/>
    <property type="match status" value="4"/>
</dbReference>
<protein>
    <recommendedName>
        <fullName evidence="1">DUF7779 domain-containing protein</fullName>
    </recommendedName>
</protein>
<dbReference type="InterPro" id="IPR035994">
    <property type="entry name" value="Nucleoside_phosphorylase_sf"/>
</dbReference>
<dbReference type="STRING" id="1849047.A0A3D8QAT5"/>
<reference evidence="2 3" key="1">
    <citation type="journal article" date="2018" name="IMA Fungus">
        <title>IMA Genome-F 9: Draft genome sequence of Annulohypoxylon stygium, Aspergillus mulundensis, Berkeleyomyces basicola (syn. Thielaviopsis basicola), Ceratocystis smalleyi, two Cercospora beticola strains, Coleophoma cylindrospora, Fusarium fracticaudum, Phialophora cf. hyalina, and Morchella septimelata.</title>
        <authorList>
            <person name="Wingfield B.D."/>
            <person name="Bills G.F."/>
            <person name="Dong Y."/>
            <person name="Huang W."/>
            <person name="Nel W.J."/>
            <person name="Swalarsk-Parry B.S."/>
            <person name="Vaghefi N."/>
            <person name="Wilken P.M."/>
            <person name="An Z."/>
            <person name="de Beer Z.W."/>
            <person name="De Vos L."/>
            <person name="Chen L."/>
            <person name="Duong T.A."/>
            <person name="Gao Y."/>
            <person name="Hammerbacher A."/>
            <person name="Kikkert J.R."/>
            <person name="Li Y."/>
            <person name="Li H."/>
            <person name="Li K."/>
            <person name="Li Q."/>
            <person name="Liu X."/>
            <person name="Ma X."/>
            <person name="Naidoo K."/>
            <person name="Pethybridge S.J."/>
            <person name="Sun J."/>
            <person name="Steenkamp E.T."/>
            <person name="van der Nest M.A."/>
            <person name="van Wyk S."/>
            <person name="Wingfield M.J."/>
            <person name="Xiong C."/>
            <person name="Yue Q."/>
            <person name="Zhang X."/>
        </authorList>
    </citation>
    <scope>NUCLEOTIDE SEQUENCE [LARGE SCALE GENOMIC DNA]</scope>
    <source>
        <strain evidence="2 3">BP6252</strain>
    </source>
</reference>
<proteinExistence type="predicted"/>
<dbReference type="Pfam" id="PF13374">
    <property type="entry name" value="TPR_10"/>
    <property type="match status" value="1"/>
</dbReference>
<dbReference type="Proteomes" id="UP000256645">
    <property type="component" value="Unassembled WGS sequence"/>
</dbReference>
<dbReference type="AlphaFoldDB" id="A0A3D8QAT5"/>
<dbReference type="SUPFAM" id="SSF53167">
    <property type="entry name" value="Purine and uridine phosphorylases"/>
    <property type="match status" value="1"/>
</dbReference>
<evidence type="ECO:0000259" key="1">
    <source>
        <dbReference type="Pfam" id="PF25000"/>
    </source>
</evidence>
<dbReference type="OrthoDB" id="1577640at2759"/>
<dbReference type="Pfam" id="PF13424">
    <property type="entry name" value="TPR_12"/>
    <property type="match status" value="2"/>
</dbReference>
<evidence type="ECO:0000313" key="3">
    <source>
        <dbReference type="Proteomes" id="UP000256645"/>
    </source>
</evidence>
<dbReference type="EMBL" id="PDLM01000017">
    <property type="protein sequence ID" value="RDW58797.1"/>
    <property type="molecule type" value="Genomic_DNA"/>
</dbReference>
<name>A0A3D8QAT5_9HELO</name>
<organism evidence="2 3">
    <name type="scientific">Coleophoma cylindrospora</name>
    <dbReference type="NCBI Taxonomy" id="1849047"/>
    <lineage>
        <taxon>Eukaryota</taxon>
        <taxon>Fungi</taxon>
        <taxon>Dikarya</taxon>
        <taxon>Ascomycota</taxon>
        <taxon>Pezizomycotina</taxon>
        <taxon>Leotiomycetes</taxon>
        <taxon>Helotiales</taxon>
        <taxon>Dermateaceae</taxon>
        <taxon>Coleophoma</taxon>
    </lineage>
</organism>
<dbReference type="Gene3D" id="3.40.50.1580">
    <property type="entry name" value="Nucleoside phosphorylase domain"/>
    <property type="match status" value="1"/>
</dbReference>
<dbReference type="InterPro" id="IPR056681">
    <property type="entry name" value="DUF7779"/>
</dbReference>
<dbReference type="SUPFAM" id="SSF48452">
    <property type="entry name" value="TPR-like"/>
    <property type="match status" value="2"/>
</dbReference>
<dbReference type="Gene3D" id="3.40.50.300">
    <property type="entry name" value="P-loop containing nucleotide triphosphate hydrolases"/>
    <property type="match status" value="1"/>
</dbReference>
<dbReference type="InterPro" id="IPR027417">
    <property type="entry name" value="P-loop_NTPase"/>
</dbReference>
<dbReference type="PANTHER" id="PTHR46082:SF6">
    <property type="entry name" value="AAA+ ATPASE DOMAIN-CONTAINING PROTEIN-RELATED"/>
    <property type="match status" value="1"/>
</dbReference>
<keyword evidence="3" id="KW-1185">Reference proteome</keyword>